<protein>
    <submittedName>
        <fullName evidence="2">Uncharacterized protein</fullName>
    </submittedName>
</protein>
<feature type="region of interest" description="Disordered" evidence="1">
    <location>
        <begin position="29"/>
        <end position="56"/>
    </location>
</feature>
<accession>A0AAV4XZ29</accession>
<reference evidence="2 3" key="1">
    <citation type="submission" date="2021-06" db="EMBL/GenBank/DDBJ databases">
        <title>Caerostris extrusa draft genome.</title>
        <authorList>
            <person name="Kono N."/>
            <person name="Arakawa K."/>
        </authorList>
    </citation>
    <scope>NUCLEOTIDE SEQUENCE [LARGE SCALE GENOMIC DNA]</scope>
</reference>
<evidence type="ECO:0000313" key="2">
    <source>
        <dbReference type="EMBL" id="GIY99563.1"/>
    </source>
</evidence>
<gene>
    <name evidence="2" type="ORF">CEXT_166741</name>
</gene>
<evidence type="ECO:0000313" key="3">
    <source>
        <dbReference type="Proteomes" id="UP001054945"/>
    </source>
</evidence>
<organism evidence="2 3">
    <name type="scientific">Caerostris extrusa</name>
    <name type="common">Bark spider</name>
    <name type="synonym">Caerostris bankana</name>
    <dbReference type="NCBI Taxonomy" id="172846"/>
    <lineage>
        <taxon>Eukaryota</taxon>
        <taxon>Metazoa</taxon>
        <taxon>Ecdysozoa</taxon>
        <taxon>Arthropoda</taxon>
        <taxon>Chelicerata</taxon>
        <taxon>Arachnida</taxon>
        <taxon>Araneae</taxon>
        <taxon>Araneomorphae</taxon>
        <taxon>Entelegynae</taxon>
        <taxon>Araneoidea</taxon>
        <taxon>Araneidae</taxon>
        <taxon>Caerostris</taxon>
    </lineage>
</organism>
<dbReference type="EMBL" id="BPLR01018434">
    <property type="protein sequence ID" value="GIY99563.1"/>
    <property type="molecule type" value="Genomic_DNA"/>
</dbReference>
<proteinExistence type="predicted"/>
<dbReference type="Proteomes" id="UP001054945">
    <property type="component" value="Unassembled WGS sequence"/>
</dbReference>
<sequence>MSLFPDRAGEWTSGKVFCRRFRVHKFQKGWPQPGGNESAGDELTAQRPGAAPGIRHLGTRKKKKSTLGTYELYYQRFHYY</sequence>
<comment type="caution">
    <text evidence="2">The sequence shown here is derived from an EMBL/GenBank/DDBJ whole genome shotgun (WGS) entry which is preliminary data.</text>
</comment>
<dbReference type="AlphaFoldDB" id="A0AAV4XZ29"/>
<evidence type="ECO:0000256" key="1">
    <source>
        <dbReference type="SAM" id="MobiDB-lite"/>
    </source>
</evidence>
<keyword evidence="3" id="KW-1185">Reference proteome</keyword>
<name>A0AAV4XZ29_CAEEX</name>